<dbReference type="Proteomes" id="UP000254794">
    <property type="component" value="Unassembled WGS sequence"/>
</dbReference>
<organism evidence="2 3">
    <name type="scientific">Legionella busanensis</name>
    <dbReference type="NCBI Taxonomy" id="190655"/>
    <lineage>
        <taxon>Bacteria</taxon>
        <taxon>Pseudomonadati</taxon>
        <taxon>Pseudomonadota</taxon>
        <taxon>Gammaproteobacteria</taxon>
        <taxon>Legionellales</taxon>
        <taxon>Legionellaceae</taxon>
        <taxon>Legionella</taxon>
    </lineage>
</organism>
<feature type="signal peptide" evidence="1">
    <location>
        <begin position="1"/>
        <end position="20"/>
    </location>
</feature>
<dbReference type="OrthoDB" id="5381041at2"/>
<reference evidence="2 3" key="1">
    <citation type="submission" date="2018-06" db="EMBL/GenBank/DDBJ databases">
        <authorList>
            <consortium name="Pathogen Informatics"/>
            <person name="Doyle S."/>
        </authorList>
    </citation>
    <scope>NUCLEOTIDE SEQUENCE [LARGE SCALE GENOMIC DNA]</scope>
    <source>
        <strain evidence="2 3">NCTC13316</strain>
    </source>
</reference>
<evidence type="ECO:0000313" key="2">
    <source>
        <dbReference type="EMBL" id="STX51671.1"/>
    </source>
</evidence>
<keyword evidence="1" id="KW-0732">Signal</keyword>
<evidence type="ECO:0000256" key="1">
    <source>
        <dbReference type="SAM" id="SignalP"/>
    </source>
</evidence>
<accession>A0A378JLP7</accession>
<evidence type="ECO:0000313" key="3">
    <source>
        <dbReference type="Proteomes" id="UP000254794"/>
    </source>
</evidence>
<proteinExistence type="predicted"/>
<dbReference type="InterPro" id="IPR019619">
    <property type="entry name" value="DUF2490"/>
</dbReference>
<dbReference type="Pfam" id="PF10677">
    <property type="entry name" value="DUF2490"/>
    <property type="match status" value="1"/>
</dbReference>
<keyword evidence="3" id="KW-1185">Reference proteome</keyword>
<dbReference type="RefSeq" id="WP_115331292.1">
    <property type="nucleotide sequence ID" value="NZ_CAAAHP010000002.1"/>
</dbReference>
<gene>
    <name evidence="2" type="ORF">NCTC13316_01767</name>
</gene>
<protein>
    <submittedName>
        <fullName evidence="2">Protein of uncharacterized function (DUF2490)</fullName>
    </submittedName>
</protein>
<dbReference type="AlphaFoldDB" id="A0A378JLP7"/>
<feature type="chain" id="PRO_5017052758" evidence="1">
    <location>
        <begin position="21"/>
        <end position="222"/>
    </location>
</feature>
<name>A0A378JLP7_9GAMM</name>
<sequence>MKKGFFLACAAWLLPLTSFAAQTEVAKSWNTVTFNIKHNNYRFYLEPQLRIQDAPNKLDQVLNNVGLGYLITPTLTLWAGTTSLIIGSLSDEIPHSREFRIWQQISTSHKIQQYDLQWRTRLEERKREHFSDLNYRLRTRLTVEHPFYKVFSVVWYDEFFINLNRPIWITSKRADQNRFFIGMDYQATKTWTVGLGYLNQYIFTKLPIIGHVASLHLKWENN</sequence>
<dbReference type="EMBL" id="UGOD01000001">
    <property type="protein sequence ID" value="STX51671.1"/>
    <property type="molecule type" value="Genomic_DNA"/>
</dbReference>